<dbReference type="PROSITE" id="PS50940">
    <property type="entry name" value="CHIT_BIND_II"/>
    <property type="match status" value="1"/>
</dbReference>
<organism>
    <name type="scientific">Culex quinquefasciatus</name>
    <name type="common">Southern house mosquito</name>
    <name type="synonym">Culex pungens</name>
    <dbReference type="NCBI Taxonomy" id="7176"/>
    <lineage>
        <taxon>Eukaryota</taxon>
        <taxon>Metazoa</taxon>
        <taxon>Ecdysozoa</taxon>
        <taxon>Arthropoda</taxon>
        <taxon>Hexapoda</taxon>
        <taxon>Insecta</taxon>
        <taxon>Pterygota</taxon>
        <taxon>Neoptera</taxon>
        <taxon>Endopterygota</taxon>
        <taxon>Diptera</taxon>
        <taxon>Nematocera</taxon>
        <taxon>Culicoidea</taxon>
        <taxon>Culicidae</taxon>
        <taxon>Culicinae</taxon>
        <taxon>Culicini</taxon>
        <taxon>Culex</taxon>
        <taxon>Culex</taxon>
    </lineage>
</organism>
<dbReference type="OMA" id="QCTSETI"/>
<dbReference type="VEuPathDB" id="VectorBase:CPIJ014189"/>
<evidence type="ECO:0000256" key="1">
    <source>
        <dbReference type="SAM" id="SignalP"/>
    </source>
</evidence>
<proteinExistence type="predicted"/>
<dbReference type="KEGG" id="cqu:CpipJ_CPIJ014189"/>
<dbReference type="InterPro" id="IPR002557">
    <property type="entry name" value="Chitin-bd_dom"/>
</dbReference>
<dbReference type="EnsemblMetazoa" id="CPIJ014189-RA">
    <property type="protein sequence ID" value="CPIJ014189-PA"/>
    <property type="gene ID" value="CPIJ014189"/>
</dbReference>
<keyword evidence="5" id="KW-1185">Reference proteome</keyword>
<reference evidence="4" key="2">
    <citation type="submission" date="2020-05" db="UniProtKB">
        <authorList>
            <consortium name="EnsemblMetazoa"/>
        </authorList>
    </citation>
    <scope>IDENTIFICATION</scope>
    <source>
        <strain evidence="4">JHB</strain>
    </source>
</reference>
<dbReference type="VEuPathDB" id="VectorBase:CQUJHB004094"/>
<accession>B0X3J6</accession>
<dbReference type="eggNOG" id="ENOG502TAZN">
    <property type="taxonomic scope" value="Eukaryota"/>
</dbReference>
<feature type="chain" id="PRO_5014567135" description="Chitin-binding type-2 domain-containing protein" evidence="1">
    <location>
        <begin position="24"/>
        <end position="289"/>
    </location>
</feature>
<gene>
    <name evidence="4" type="primary">6047120</name>
    <name evidence="3" type="ORF">CpipJ_CPIJ014189</name>
</gene>
<evidence type="ECO:0000259" key="2">
    <source>
        <dbReference type="PROSITE" id="PS50940"/>
    </source>
</evidence>
<feature type="signal peptide" evidence="1">
    <location>
        <begin position="1"/>
        <end position="23"/>
    </location>
</feature>
<dbReference type="Proteomes" id="UP000002320">
    <property type="component" value="Unassembled WGS sequence"/>
</dbReference>
<dbReference type="Pfam" id="PF01607">
    <property type="entry name" value="CBM_14"/>
    <property type="match status" value="1"/>
</dbReference>
<feature type="domain" description="Chitin-binding type-2" evidence="2">
    <location>
        <begin position="112"/>
        <end position="170"/>
    </location>
</feature>
<evidence type="ECO:0000313" key="4">
    <source>
        <dbReference type="EnsemblMetazoa" id="CPIJ014189-PA"/>
    </source>
</evidence>
<dbReference type="Gene3D" id="2.170.140.10">
    <property type="entry name" value="Chitin binding domain"/>
    <property type="match status" value="1"/>
</dbReference>
<dbReference type="AlphaFoldDB" id="B0X3J6"/>
<dbReference type="GO" id="GO:0008061">
    <property type="term" value="F:chitin binding"/>
    <property type="evidence" value="ECO:0007669"/>
    <property type="project" value="InterPro"/>
</dbReference>
<dbReference type="EMBL" id="DS232315">
    <property type="protein sequence ID" value="EDS39888.1"/>
    <property type="molecule type" value="Genomic_DNA"/>
</dbReference>
<dbReference type="InterPro" id="IPR036508">
    <property type="entry name" value="Chitin-bd_dom_sf"/>
</dbReference>
<dbReference type="HOGENOM" id="CLU_066078_0_0_1"/>
<evidence type="ECO:0000313" key="5">
    <source>
        <dbReference type="Proteomes" id="UP000002320"/>
    </source>
</evidence>
<reference evidence="3" key="1">
    <citation type="submission" date="2007-03" db="EMBL/GenBank/DDBJ databases">
        <title>Annotation of Culex pipiens quinquefasciatus.</title>
        <authorList>
            <consortium name="The Broad Institute Genome Sequencing Platform"/>
            <person name="Atkinson P.W."/>
            <person name="Hemingway J."/>
            <person name="Christensen B.M."/>
            <person name="Higgs S."/>
            <person name="Kodira C."/>
            <person name="Hannick L."/>
            <person name="Megy K."/>
            <person name="O'Leary S."/>
            <person name="Pearson M."/>
            <person name="Haas B.J."/>
            <person name="Mauceli E."/>
            <person name="Wortman J.R."/>
            <person name="Lee N.H."/>
            <person name="Guigo R."/>
            <person name="Stanke M."/>
            <person name="Alvarado L."/>
            <person name="Amedeo P."/>
            <person name="Antoine C.H."/>
            <person name="Arensburger P."/>
            <person name="Bidwell S.L."/>
            <person name="Crawford M."/>
            <person name="Camaro F."/>
            <person name="Devon K."/>
            <person name="Engels R."/>
            <person name="Hammond M."/>
            <person name="Howarth C."/>
            <person name="Koehrsen M."/>
            <person name="Lawson D."/>
            <person name="Montgomery P."/>
            <person name="Nene V."/>
            <person name="Nusbaum C."/>
            <person name="Puiu D."/>
            <person name="Romero-Severson J."/>
            <person name="Severson D.W."/>
            <person name="Shumway M."/>
            <person name="Sisk P."/>
            <person name="Stolte C."/>
            <person name="Zeng Q."/>
            <person name="Eisenstadt E."/>
            <person name="Fraser-Liggett C."/>
            <person name="Strausberg R."/>
            <person name="Galagan J."/>
            <person name="Birren B."/>
            <person name="Collins F.H."/>
        </authorList>
    </citation>
    <scope>NUCLEOTIDE SEQUENCE [LARGE SCALE GENOMIC DNA]</scope>
    <source>
        <strain evidence="3">JHB</strain>
    </source>
</reference>
<evidence type="ECO:0000313" key="3">
    <source>
        <dbReference type="EMBL" id="EDS39888.1"/>
    </source>
</evidence>
<dbReference type="OrthoDB" id="6597859at2759"/>
<protein>
    <recommendedName>
        <fullName evidence="2">Chitin-binding type-2 domain-containing protein</fullName>
    </recommendedName>
</protein>
<dbReference type="GO" id="GO:0005576">
    <property type="term" value="C:extracellular region"/>
    <property type="evidence" value="ECO:0007669"/>
    <property type="project" value="InterPro"/>
</dbReference>
<dbReference type="SMART" id="SM00494">
    <property type="entry name" value="ChtBD2"/>
    <property type="match status" value="2"/>
</dbReference>
<keyword evidence="1" id="KW-0732">Signal</keyword>
<dbReference type="InParanoid" id="B0X3J6"/>
<dbReference type="SUPFAM" id="SSF57625">
    <property type="entry name" value="Invertebrate chitin-binding proteins"/>
    <property type="match status" value="1"/>
</dbReference>
<name>B0X3J6_CULQU</name>
<sequence length="289" mass="31334">MKTWRACLGAIGVLLVLTCQVTSQILSDEFVQGIHRQLRTGENFDDPKPCAPGQLTVCVGCKNIKICIGAETDDGNPEQACPAATPHCNSEEGGVCSTIPDPLEECAAAATDFTCTAIGKFPDPYTCDGYYYCETVGGIGDAYKCPTGYNYNSKVQLCQRAFGAFGGCQTVNCTGVTAIFTQYPGNPQYFFYCKPGADDMVPKEPIMFSCGDGASFDVKENKCIYKCPREGLFKKEGSPASYYQCYFAGGRLVAKEKKCPGEDQVFDDKKKTCLKSTMTESFRKQVSSG</sequence>